<dbReference type="CDD" id="cd00448">
    <property type="entry name" value="YjgF_YER057c_UK114_family"/>
    <property type="match status" value="1"/>
</dbReference>
<dbReference type="GO" id="GO:0005829">
    <property type="term" value="C:cytosol"/>
    <property type="evidence" value="ECO:0007669"/>
    <property type="project" value="TreeGrafter"/>
</dbReference>
<dbReference type="Gene3D" id="3.30.1330.40">
    <property type="entry name" value="RutC-like"/>
    <property type="match status" value="1"/>
</dbReference>
<name>A0A934TQ45_9BURK</name>
<evidence type="ECO:0000313" key="1">
    <source>
        <dbReference type="EMBL" id="MBK6005220.1"/>
    </source>
</evidence>
<accession>A0A934TQ45</accession>
<organism evidence="1 2">
    <name type="scientific">Ramlibacter ginsenosidimutans</name>
    <dbReference type="NCBI Taxonomy" id="502333"/>
    <lineage>
        <taxon>Bacteria</taxon>
        <taxon>Pseudomonadati</taxon>
        <taxon>Pseudomonadota</taxon>
        <taxon>Betaproteobacteria</taxon>
        <taxon>Burkholderiales</taxon>
        <taxon>Comamonadaceae</taxon>
        <taxon>Ramlibacter</taxon>
    </lineage>
</organism>
<dbReference type="GO" id="GO:0019239">
    <property type="term" value="F:deaminase activity"/>
    <property type="evidence" value="ECO:0007669"/>
    <property type="project" value="TreeGrafter"/>
</dbReference>
<dbReference type="PANTHER" id="PTHR11803">
    <property type="entry name" value="2-IMINOBUTANOATE/2-IMINOPROPANOATE DEAMINASE RIDA"/>
    <property type="match status" value="1"/>
</dbReference>
<protein>
    <submittedName>
        <fullName evidence="1">RidA family protein</fullName>
    </submittedName>
</protein>
<keyword evidence="2" id="KW-1185">Reference proteome</keyword>
<dbReference type="InterPro" id="IPR006175">
    <property type="entry name" value="YjgF/YER057c/UK114"/>
</dbReference>
<gene>
    <name evidence="1" type="ORF">JJB11_03875</name>
</gene>
<dbReference type="Proteomes" id="UP000630528">
    <property type="component" value="Unassembled WGS sequence"/>
</dbReference>
<dbReference type="Pfam" id="PF01042">
    <property type="entry name" value="Ribonuc_L-PSP"/>
    <property type="match status" value="1"/>
</dbReference>
<sequence>MGARVGNMIFSSGIAGKDPATGELPADGAEQGRVAFQNLRTLLANGGATLEDVGRVTVFVKDESVREAINVEWLKCIPDPHDRPARHTLVHDLRGGMLLQLEVIAVVPDKPVAG</sequence>
<dbReference type="InterPro" id="IPR035959">
    <property type="entry name" value="RutC-like_sf"/>
</dbReference>
<dbReference type="RefSeq" id="WP_201167037.1">
    <property type="nucleotide sequence ID" value="NZ_JBHUDQ010000011.1"/>
</dbReference>
<reference evidence="1" key="1">
    <citation type="journal article" date="2012" name="J. Microbiol. Biotechnol.">
        <title>Ramlibacter ginsenosidimutans sp. nov., with ginsenoside-converting activity.</title>
        <authorList>
            <person name="Wang L."/>
            <person name="An D.S."/>
            <person name="Kim S.G."/>
            <person name="Jin F.X."/>
            <person name="Kim S.C."/>
            <person name="Lee S.T."/>
            <person name="Im W.T."/>
        </authorList>
    </citation>
    <scope>NUCLEOTIDE SEQUENCE</scope>
    <source>
        <strain evidence="1">KACC 17527</strain>
    </source>
</reference>
<dbReference type="SUPFAM" id="SSF55298">
    <property type="entry name" value="YjgF-like"/>
    <property type="match status" value="1"/>
</dbReference>
<proteinExistence type="predicted"/>
<dbReference type="PANTHER" id="PTHR11803:SF39">
    <property type="entry name" value="2-IMINOBUTANOATE_2-IMINOPROPANOATE DEAMINASE"/>
    <property type="match status" value="1"/>
</dbReference>
<reference evidence="1" key="2">
    <citation type="submission" date="2021-01" db="EMBL/GenBank/DDBJ databases">
        <authorList>
            <person name="Kang M."/>
        </authorList>
    </citation>
    <scope>NUCLEOTIDE SEQUENCE</scope>
    <source>
        <strain evidence="1">KACC 17527</strain>
    </source>
</reference>
<evidence type="ECO:0000313" key="2">
    <source>
        <dbReference type="Proteomes" id="UP000630528"/>
    </source>
</evidence>
<dbReference type="EMBL" id="JAEPWM010000001">
    <property type="protein sequence ID" value="MBK6005220.1"/>
    <property type="molecule type" value="Genomic_DNA"/>
</dbReference>
<comment type="caution">
    <text evidence="1">The sequence shown here is derived from an EMBL/GenBank/DDBJ whole genome shotgun (WGS) entry which is preliminary data.</text>
</comment>
<dbReference type="AlphaFoldDB" id="A0A934TQ45"/>